<evidence type="ECO:0000256" key="2">
    <source>
        <dbReference type="SAM" id="SignalP"/>
    </source>
</evidence>
<accession>A0A9Q0G758</accession>
<organism evidence="3 4">
    <name type="scientific">Turnera subulata</name>
    <dbReference type="NCBI Taxonomy" id="218843"/>
    <lineage>
        <taxon>Eukaryota</taxon>
        <taxon>Viridiplantae</taxon>
        <taxon>Streptophyta</taxon>
        <taxon>Embryophyta</taxon>
        <taxon>Tracheophyta</taxon>
        <taxon>Spermatophyta</taxon>
        <taxon>Magnoliopsida</taxon>
        <taxon>eudicotyledons</taxon>
        <taxon>Gunneridae</taxon>
        <taxon>Pentapetalae</taxon>
        <taxon>rosids</taxon>
        <taxon>fabids</taxon>
        <taxon>Malpighiales</taxon>
        <taxon>Passifloraceae</taxon>
        <taxon>Turnera</taxon>
    </lineage>
</organism>
<protein>
    <recommendedName>
        <fullName evidence="5">Legume lectin domain-containing protein</fullName>
    </recommendedName>
</protein>
<keyword evidence="2" id="KW-0732">Signal</keyword>
<reference evidence="3" key="1">
    <citation type="submission" date="2022-02" db="EMBL/GenBank/DDBJ databases">
        <authorList>
            <person name="Henning P.M."/>
            <person name="McCubbin A.G."/>
            <person name="Shore J.S."/>
        </authorList>
    </citation>
    <scope>NUCLEOTIDE SEQUENCE</scope>
    <source>
        <strain evidence="3">F60SS</strain>
        <tissue evidence="3">Leaves</tissue>
    </source>
</reference>
<evidence type="ECO:0000313" key="4">
    <source>
        <dbReference type="Proteomes" id="UP001141552"/>
    </source>
</evidence>
<reference evidence="3" key="2">
    <citation type="journal article" date="2023" name="Plants (Basel)">
        <title>Annotation of the Turnera subulata (Passifloraceae) Draft Genome Reveals the S-Locus Evolved after the Divergence of Turneroideae from Passifloroideae in a Stepwise Manner.</title>
        <authorList>
            <person name="Henning P.M."/>
            <person name="Roalson E.H."/>
            <person name="Mir W."/>
            <person name="McCubbin A.G."/>
            <person name="Shore J.S."/>
        </authorList>
    </citation>
    <scope>NUCLEOTIDE SEQUENCE</scope>
    <source>
        <strain evidence="3">F60SS</strain>
    </source>
</reference>
<name>A0A9Q0G758_9ROSI</name>
<evidence type="ECO:0000313" key="3">
    <source>
        <dbReference type="EMBL" id="KAJ4844690.1"/>
    </source>
</evidence>
<dbReference type="EMBL" id="JAKUCV010001889">
    <property type="protein sequence ID" value="KAJ4844690.1"/>
    <property type="molecule type" value="Genomic_DNA"/>
</dbReference>
<comment type="caution">
    <text evidence="3">The sequence shown here is derived from an EMBL/GenBank/DDBJ whole genome shotgun (WGS) entry which is preliminary data.</text>
</comment>
<feature type="chain" id="PRO_5040371293" description="Legume lectin domain-containing protein" evidence="2">
    <location>
        <begin position="24"/>
        <end position="199"/>
    </location>
</feature>
<keyword evidence="4" id="KW-1185">Reference proteome</keyword>
<keyword evidence="1" id="KW-0472">Membrane</keyword>
<evidence type="ECO:0008006" key="5">
    <source>
        <dbReference type="Google" id="ProtNLM"/>
    </source>
</evidence>
<dbReference type="PANTHER" id="PTHR35107:SF2">
    <property type="entry name" value="EXPRESSED PROTEIN"/>
    <property type="match status" value="1"/>
</dbReference>
<feature type="transmembrane region" description="Helical" evidence="1">
    <location>
        <begin position="124"/>
        <end position="149"/>
    </location>
</feature>
<keyword evidence="1" id="KW-1133">Transmembrane helix</keyword>
<dbReference type="PANTHER" id="PTHR35107">
    <property type="entry name" value="EXPRESSED PROTEIN"/>
    <property type="match status" value="1"/>
</dbReference>
<dbReference type="Proteomes" id="UP001141552">
    <property type="component" value="Unassembled WGS sequence"/>
</dbReference>
<gene>
    <name evidence="3" type="ORF">Tsubulata_020665</name>
</gene>
<dbReference type="OrthoDB" id="769005at2759"/>
<proteinExistence type="predicted"/>
<evidence type="ECO:0000256" key="1">
    <source>
        <dbReference type="SAM" id="Phobius"/>
    </source>
</evidence>
<feature type="signal peptide" evidence="2">
    <location>
        <begin position="1"/>
        <end position="23"/>
    </location>
</feature>
<dbReference type="AlphaFoldDB" id="A0A9Q0G758"/>
<keyword evidence="1" id="KW-0812">Transmembrane</keyword>
<sequence length="199" mass="21898">MAPPSKLILFLALTALLSLSATARPCKTLLISSYSFSIDPRHNPNHLPSSGFLTVVAEIRPRYPSFVRLRPSDPQFAARRAELLPLPFGFQRLPEVVEEEQRPALPLGLPFYDTTSLRDRAKDILSVVFALLFGVGCGALTAAAMYLLWSLVSTGNEYRYGFEGEADEEDADDVYSPKKMGYVKIPAADPVPEPVKNAV</sequence>